<comment type="caution">
    <text evidence="2">The sequence shown here is derived from an EMBL/GenBank/DDBJ whole genome shotgun (WGS) entry which is preliminary data.</text>
</comment>
<dbReference type="Proteomes" id="UP000828390">
    <property type="component" value="Unassembled WGS sequence"/>
</dbReference>
<protein>
    <recommendedName>
        <fullName evidence="1">MULE transposase domain-containing protein</fullName>
    </recommendedName>
</protein>
<name>A0A9D4G1K9_DREPO</name>
<dbReference type="AlphaFoldDB" id="A0A9D4G1K9"/>
<evidence type="ECO:0000259" key="1">
    <source>
        <dbReference type="Pfam" id="PF10551"/>
    </source>
</evidence>
<organism evidence="2 3">
    <name type="scientific">Dreissena polymorpha</name>
    <name type="common">Zebra mussel</name>
    <name type="synonym">Mytilus polymorpha</name>
    <dbReference type="NCBI Taxonomy" id="45954"/>
    <lineage>
        <taxon>Eukaryota</taxon>
        <taxon>Metazoa</taxon>
        <taxon>Spiralia</taxon>
        <taxon>Lophotrochozoa</taxon>
        <taxon>Mollusca</taxon>
        <taxon>Bivalvia</taxon>
        <taxon>Autobranchia</taxon>
        <taxon>Heteroconchia</taxon>
        <taxon>Euheterodonta</taxon>
        <taxon>Imparidentia</taxon>
        <taxon>Neoheterodontei</taxon>
        <taxon>Myida</taxon>
        <taxon>Dreissenoidea</taxon>
        <taxon>Dreissenidae</taxon>
        <taxon>Dreissena</taxon>
    </lineage>
</organism>
<feature type="domain" description="MULE transposase" evidence="1">
    <location>
        <begin position="4"/>
        <end position="68"/>
    </location>
</feature>
<gene>
    <name evidence="2" type="ORF">DPMN_137306</name>
</gene>
<evidence type="ECO:0000313" key="3">
    <source>
        <dbReference type="Proteomes" id="UP000828390"/>
    </source>
</evidence>
<reference evidence="2" key="1">
    <citation type="journal article" date="2019" name="bioRxiv">
        <title>The Genome of the Zebra Mussel, Dreissena polymorpha: A Resource for Invasive Species Research.</title>
        <authorList>
            <person name="McCartney M.A."/>
            <person name="Auch B."/>
            <person name="Kono T."/>
            <person name="Mallez S."/>
            <person name="Zhang Y."/>
            <person name="Obille A."/>
            <person name="Becker A."/>
            <person name="Abrahante J.E."/>
            <person name="Garbe J."/>
            <person name="Badalamenti J.P."/>
            <person name="Herman A."/>
            <person name="Mangelson H."/>
            <person name="Liachko I."/>
            <person name="Sullivan S."/>
            <person name="Sone E.D."/>
            <person name="Koren S."/>
            <person name="Silverstein K.A.T."/>
            <person name="Beckman K.B."/>
            <person name="Gohl D.M."/>
        </authorList>
    </citation>
    <scope>NUCLEOTIDE SEQUENCE</scope>
    <source>
        <strain evidence="2">Duluth1</strain>
        <tissue evidence="2">Whole animal</tissue>
    </source>
</reference>
<proteinExistence type="predicted"/>
<dbReference type="Pfam" id="PF10551">
    <property type="entry name" value="MULE"/>
    <property type="match status" value="1"/>
</dbReference>
<dbReference type="EMBL" id="JAIWYP010000006">
    <property type="protein sequence ID" value="KAH3808944.1"/>
    <property type="molecule type" value="Genomic_DNA"/>
</dbReference>
<reference evidence="2" key="2">
    <citation type="submission" date="2020-11" db="EMBL/GenBank/DDBJ databases">
        <authorList>
            <person name="McCartney M.A."/>
            <person name="Auch B."/>
            <person name="Kono T."/>
            <person name="Mallez S."/>
            <person name="Becker A."/>
            <person name="Gohl D.M."/>
            <person name="Silverstein K.A.T."/>
            <person name="Koren S."/>
            <person name="Bechman K.B."/>
            <person name="Herman A."/>
            <person name="Abrahante J.E."/>
            <person name="Garbe J."/>
        </authorList>
    </citation>
    <scope>NUCLEOTIDE SEQUENCE</scope>
    <source>
        <strain evidence="2">Duluth1</strain>
        <tissue evidence="2">Whole animal</tissue>
    </source>
</reference>
<dbReference type="InterPro" id="IPR018289">
    <property type="entry name" value="MULE_transposase_dom"/>
</dbReference>
<keyword evidence="3" id="KW-1185">Reference proteome</keyword>
<sequence length="70" mass="7813">MKQIPLLFALMSRRKKEDYVAVLGEIKSILGAYSVEGFVVDFEAGSWGAIRHVFPGVEIKGCVFHWAQSV</sequence>
<evidence type="ECO:0000313" key="2">
    <source>
        <dbReference type="EMBL" id="KAH3808944.1"/>
    </source>
</evidence>
<accession>A0A9D4G1K9</accession>